<dbReference type="InterPro" id="IPR004360">
    <property type="entry name" value="Glyas_Fos-R_dOase_dom"/>
</dbReference>
<evidence type="ECO:0000313" key="2">
    <source>
        <dbReference type="EMBL" id="MDN5216110.1"/>
    </source>
</evidence>
<dbReference type="InterPro" id="IPR029068">
    <property type="entry name" value="Glyas_Bleomycin-R_OHBP_Dase"/>
</dbReference>
<comment type="caution">
    <text evidence="2">The sequence shown here is derived from an EMBL/GenBank/DDBJ whole genome shotgun (WGS) entry which is preliminary data.</text>
</comment>
<reference evidence="2" key="1">
    <citation type="submission" date="2023-06" db="EMBL/GenBank/DDBJ databases">
        <title>Genomic of Agaribacillus aureum.</title>
        <authorList>
            <person name="Wang G."/>
        </authorList>
    </citation>
    <scope>NUCLEOTIDE SEQUENCE</scope>
    <source>
        <strain evidence="2">BMA12</strain>
    </source>
</reference>
<proteinExistence type="predicted"/>
<accession>A0ABT8LHA0</accession>
<name>A0ABT8LHA0_9BACT</name>
<evidence type="ECO:0000259" key="1">
    <source>
        <dbReference type="PROSITE" id="PS51819"/>
    </source>
</evidence>
<protein>
    <submittedName>
        <fullName evidence="2">VOC family protein</fullName>
    </submittedName>
</protein>
<dbReference type="SUPFAM" id="SSF54593">
    <property type="entry name" value="Glyoxalase/Bleomycin resistance protein/Dihydroxybiphenyl dioxygenase"/>
    <property type="match status" value="1"/>
</dbReference>
<dbReference type="RefSeq" id="WP_346761443.1">
    <property type="nucleotide sequence ID" value="NZ_JAUJEB010000007.1"/>
</dbReference>
<keyword evidence="3" id="KW-1185">Reference proteome</keyword>
<organism evidence="2 3">
    <name type="scientific">Agaribacillus aureus</name>
    <dbReference type="NCBI Taxonomy" id="3051825"/>
    <lineage>
        <taxon>Bacteria</taxon>
        <taxon>Pseudomonadati</taxon>
        <taxon>Bacteroidota</taxon>
        <taxon>Cytophagia</taxon>
        <taxon>Cytophagales</taxon>
        <taxon>Splendidivirgaceae</taxon>
        <taxon>Agaribacillus</taxon>
    </lineage>
</organism>
<sequence>MELGNFSLSLTVKDIHKSLSFYEALGFKVIDGGHQNKGFADTDIMKWRILESASVKIGLFQGMFDNNLLTFNPKNVMGIQNNLKQHGVTFIKEADENSADGFVSAILSDPDGNQIMLDQM</sequence>
<dbReference type="Pfam" id="PF00903">
    <property type="entry name" value="Glyoxalase"/>
    <property type="match status" value="1"/>
</dbReference>
<dbReference type="Gene3D" id="3.10.180.10">
    <property type="entry name" value="2,3-Dihydroxybiphenyl 1,2-Dioxygenase, domain 1"/>
    <property type="match status" value="1"/>
</dbReference>
<dbReference type="Proteomes" id="UP001172083">
    <property type="component" value="Unassembled WGS sequence"/>
</dbReference>
<evidence type="ECO:0000313" key="3">
    <source>
        <dbReference type="Proteomes" id="UP001172083"/>
    </source>
</evidence>
<dbReference type="PROSITE" id="PS51819">
    <property type="entry name" value="VOC"/>
    <property type="match status" value="1"/>
</dbReference>
<dbReference type="InterPro" id="IPR037523">
    <property type="entry name" value="VOC_core"/>
</dbReference>
<gene>
    <name evidence="2" type="ORF">QQ020_28820</name>
</gene>
<dbReference type="EMBL" id="JAUJEB010000007">
    <property type="protein sequence ID" value="MDN5216110.1"/>
    <property type="molecule type" value="Genomic_DNA"/>
</dbReference>
<feature type="domain" description="VOC" evidence="1">
    <location>
        <begin position="2"/>
        <end position="120"/>
    </location>
</feature>